<dbReference type="Proteomes" id="UP000663193">
    <property type="component" value="Chromosome 5"/>
</dbReference>
<keyword evidence="4" id="KW-1185">Reference proteome</keyword>
<name>A0A7U2EXK1_PHANO</name>
<dbReference type="OrthoDB" id="5295996at2759"/>
<organism evidence="3 4">
    <name type="scientific">Phaeosphaeria nodorum (strain SN15 / ATCC MYA-4574 / FGSC 10173)</name>
    <name type="common">Glume blotch fungus</name>
    <name type="synonym">Parastagonospora nodorum</name>
    <dbReference type="NCBI Taxonomy" id="321614"/>
    <lineage>
        <taxon>Eukaryota</taxon>
        <taxon>Fungi</taxon>
        <taxon>Dikarya</taxon>
        <taxon>Ascomycota</taxon>
        <taxon>Pezizomycotina</taxon>
        <taxon>Dothideomycetes</taxon>
        <taxon>Pleosporomycetidae</taxon>
        <taxon>Pleosporales</taxon>
        <taxon>Pleosporineae</taxon>
        <taxon>Phaeosphaeriaceae</taxon>
        <taxon>Parastagonospora</taxon>
    </lineage>
</organism>
<dbReference type="VEuPathDB" id="FungiDB:JI435_026280"/>
<dbReference type="AlphaFoldDB" id="A0A7U2EXK1"/>
<sequence>MTALRKNNVPRYLFRAWHLGSGGAPGATLNTINTIMPHVFMPRAHPEYEKERPSFYQMPENQLHRMATGHYDGKTDVISGFSSWAASLHLVLCYAMFLKKRSHDEVHVAVMDTHDLSDEVLVWHVPHLIGEANHEYLAFGRIMGNGYHAVKFYDLEQHGILNLLPETRNCLCERFGSSIRQTMFTRSAVDIGEADLDSFRVIGSLFGKLSFPVITALASLRPRHWRACRKAGGHGPWWRDNKDIIAKFARELRMAHAPTGLREEPWLAFGMVDTKDFPDVEQWIDLMSMFAELLSEQHQLPSQAQHRQIAGIRPHLLEETAAMSPEHPETANPGGKRKRKVVTDQPPAKRTLRGHPDMPPYVPEETAAMLPGKDEAATAGEKRKKKGGEDLPPAKRALRDRGDLIYTECRGGKCGKCMTCRPAR</sequence>
<dbReference type="InterPro" id="IPR056009">
    <property type="entry name" value="DUF7587"/>
</dbReference>
<evidence type="ECO:0000256" key="1">
    <source>
        <dbReference type="SAM" id="MobiDB-lite"/>
    </source>
</evidence>
<proteinExistence type="predicted"/>
<dbReference type="EMBL" id="CP069027">
    <property type="protein sequence ID" value="QRC94885.1"/>
    <property type="molecule type" value="Genomic_DNA"/>
</dbReference>
<feature type="domain" description="DUF7587" evidence="2">
    <location>
        <begin position="9"/>
        <end position="136"/>
    </location>
</feature>
<protein>
    <recommendedName>
        <fullName evidence="2">DUF7587 domain-containing protein</fullName>
    </recommendedName>
</protein>
<accession>A0A7U2EXK1</accession>
<evidence type="ECO:0000313" key="4">
    <source>
        <dbReference type="Proteomes" id="UP000663193"/>
    </source>
</evidence>
<reference evidence="4" key="1">
    <citation type="journal article" date="2021" name="BMC Genomics">
        <title>Chromosome-level genome assembly and manually-curated proteome of model necrotroph Parastagonospora nodorum Sn15 reveals a genome-wide trove of candidate effector homologs, and redundancy of virulence-related functions within an accessory chromosome.</title>
        <authorList>
            <person name="Bertazzoni S."/>
            <person name="Jones D.A.B."/>
            <person name="Phan H.T."/>
            <person name="Tan K.-C."/>
            <person name="Hane J.K."/>
        </authorList>
    </citation>
    <scope>NUCLEOTIDE SEQUENCE [LARGE SCALE GENOMIC DNA]</scope>
    <source>
        <strain evidence="4">SN15 / ATCC MYA-4574 / FGSC 10173)</strain>
    </source>
</reference>
<feature type="compositionally biased region" description="Basic and acidic residues" evidence="1">
    <location>
        <begin position="387"/>
        <end position="401"/>
    </location>
</feature>
<feature type="region of interest" description="Disordered" evidence="1">
    <location>
        <begin position="324"/>
        <end position="401"/>
    </location>
</feature>
<evidence type="ECO:0000259" key="2">
    <source>
        <dbReference type="Pfam" id="PF24494"/>
    </source>
</evidence>
<dbReference type="Pfam" id="PF24494">
    <property type="entry name" value="DUF7587"/>
    <property type="match status" value="1"/>
</dbReference>
<gene>
    <name evidence="3" type="ORF">JI435_026280</name>
</gene>
<evidence type="ECO:0000313" key="3">
    <source>
        <dbReference type="EMBL" id="QRC94885.1"/>
    </source>
</evidence>